<keyword evidence="1" id="KW-0378">Hydrolase</keyword>
<evidence type="ECO:0000313" key="3">
    <source>
        <dbReference type="Proteomes" id="UP000826014"/>
    </source>
</evidence>
<dbReference type="RefSeq" id="WP_215216661.1">
    <property type="nucleotide sequence ID" value="NZ_CP075587.1"/>
</dbReference>
<dbReference type="Gene3D" id="3.40.50.1700">
    <property type="entry name" value="Glycoside hydrolase family 3 C-terminal domain"/>
    <property type="match status" value="1"/>
</dbReference>
<dbReference type="Proteomes" id="UP000826014">
    <property type="component" value="Chromosome"/>
</dbReference>
<sequence length="119" mass="13449">MKKAIVLLAPKILRTDIEQTRFSQIESDYFFFNLNPCQDKYKKAQELAQNTSSCACFCYGVWKNPQQITLIQSLLKTKKPLILLSVKDPIGAHLFSDADALITTFSPAIVSIKAAYEKM</sequence>
<organism evidence="2 3">
    <name type="scientific">Candidatus Rhabdochlamydia oedothoracis</name>
    <dbReference type="NCBI Taxonomy" id="2720720"/>
    <lineage>
        <taxon>Bacteria</taxon>
        <taxon>Pseudomonadati</taxon>
        <taxon>Chlamydiota</taxon>
        <taxon>Chlamydiia</taxon>
        <taxon>Parachlamydiales</taxon>
        <taxon>Candidatus Rhabdochlamydiaceae</taxon>
        <taxon>Candidatus Rhabdochlamydia</taxon>
    </lineage>
</organism>
<evidence type="ECO:0000313" key="2">
    <source>
        <dbReference type="EMBL" id="QYF48543.1"/>
    </source>
</evidence>
<protein>
    <submittedName>
        <fullName evidence="2">Uncharacterized protein</fullName>
    </submittedName>
</protein>
<reference evidence="2 3" key="1">
    <citation type="journal article" date="2022" name="bioRxiv">
        <title>Ecology and evolution of chlamydial symbionts of arthropods.</title>
        <authorList>
            <person name="Halter T."/>
            <person name="Koestlbacher S."/>
            <person name="Collingro A."/>
            <person name="Sixt B.S."/>
            <person name="Toenshoff E.R."/>
            <person name="Hendrickx F."/>
            <person name="Kostanjsek R."/>
            <person name="Horn M."/>
        </authorList>
    </citation>
    <scope>NUCLEOTIDE SEQUENCE [LARGE SCALE GENOMIC DNA]</scope>
    <source>
        <strain evidence="2">W744xW776</strain>
    </source>
</reference>
<keyword evidence="3" id="KW-1185">Reference proteome</keyword>
<dbReference type="InterPro" id="IPR036881">
    <property type="entry name" value="Glyco_hydro_3_C_sf"/>
</dbReference>
<evidence type="ECO:0000256" key="1">
    <source>
        <dbReference type="ARBA" id="ARBA00022801"/>
    </source>
</evidence>
<gene>
    <name evidence="2" type="ORF">RHABOEDO_000725</name>
</gene>
<name>A0ABX8V009_9BACT</name>
<dbReference type="EMBL" id="CP075587">
    <property type="protein sequence ID" value="QYF48543.1"/>
    <property type="molecule type" value="Genomic_DNA"/>
</dbReference>
<proteinExistence type="predicted"/>
<accession>A0ABX8V009</accession>